<dbReference type="InterPro" id="IPR023473">
    <property type="entry name" value="AMMECR1"/>
</dbReference>
<dbReference type="Ensembl" id="ENSPTXT00000015637.1">
    <property type="protein sequence ID" value="ENSPTXP00000015167.1"/>
    <property type="gene ID" value="ENSPTXG00000010432.1"/>
</dbReference>
<feature type="domain" description="AMMECR1" evidence="2">
    <location>
        <begin position="320"/>
        <end position="514"/>
    </location>
</feature>
<evidence type="ECO:0000313" key="3">
    <source>
        <dbReference type="Ensembl" id="ENSPTXP00000015167.1"/>
    </source>
</evidence>
<dbReference type="PANTHER" id="PTHR13016">
    <property type="entry name" value="AMMECR1 HOMOLOG"/>
    <property type="match status" value="1"/>
</dbReference>
<feature type="region of interest" description="Disordered" evidence="1">
    <location>
        <begin position="144"/>
        <end position="213"/>
    </location>
</feature>
<proteinExistence type="predicted"/>
<evidence type="ECO:0000259" key="2">
    <source>
        <dbReference type="PROSITE" id="PS51112"/>
    </source>
</evidence>
<dbReference type="OMA" id="YAEYIGH"/>
<dbReference type="AlphaFoldDB" id="A0A670YTT3"/>
<accession>A0A670YTT3</accession>
<name>A0A670YTT3_PSETE</name>
<protein>
    <submittedName>
        <fullName evidence="3">AMMECR nuclear protein 1</fullName>
    </submittedName>
</protein>
<organism evidence="3 4">
    <name type="scientific">Pseudonaja textilis</name>
    <name type="common">Eastern brown snake</name>
    <dbReference type="NCBI Taxonomy" id="8673"/>
    <lineage>
        <taxon>Eukaryota</taxon>
        <taxon>Metazoa</taxon>
        <taxon>Chordata</taxon>
        <taxon>Craniata</taxon>
        <taxon>Vertebrata</taxon>
        <taxon>Euteleostomi</taxon>
        <taxon>Lepidosauria</taxon>
        <taxon>Squamata</taxon>
        <taxon>Bifurcata</taxon>
        <taxon>Unidentata</taxon>
        <taxon>Episquamata</taxon>
        <taxon>Toxicofera</taxon>
        <taxon>Serpentes</taxon>
        <taxon>Colubroidea</taxon>
        <taxon>Elapidae</taxon>
        <taxon>Hydrophiinae</taxon>
        <taxon>Pseudonaja</taxon>
    </lineage>
</organism>
<evidence type="ECO:0000256" key="1">
    <source>
        <dbReference type="SAM" id="MobiDB-lite"/>
    </source>
</evidence>
<feature type="compositionally biased region" description="Pro residues" evidence="1">
    <location>
        <begin position="147"/>
        <end position="181"/>
    </location>
</feature>
<dbReference type="Gene3D" id="3.30.700.20">
    <property type="entry name" value="Hypothetical protein ph0010, domain 1"/>
    <property type="match status" value="1"/>
</dbReference>
<feature type="compositionally biased region" description="Gly residues" evidence="1">
    <location>
        <begin position="241"/>
        <end position="253"/>
    </location>
</feature>
<evidence type="ECO:0000313" key="4">
    <source>
        <dbReference type="Proteomes" id="UP000472273"/>
    </source>
</evidence>
<dbReference type="PROSITE" id="PS51112">
    <property type="entry name" value="AMMECR1"/>
    <property type="match status" value="1"/>
</dbReference>
<feature type="compositionally biased region" description="Basic residues" evidence="1">
    <location>
        <begin position="200"/>
        <end position="212"/>
    </location>
</feature>
<dbReference type="SUPFAM" id="SSF143447">
    <property type="entry name" value="AMMECR1-like"/>
    <property type="match status" value="1"/>
</dbReference>
<dbReference type="InterPro" id="IPR027485">
    <property type="entry name" value="AMMECR1_N"/>
</dbReference>
<reference evidence="3" key="2">
    <citation type="submission" date="2025-09" db="UniProtKB">
        <authorList>
            <consortium name="Ensembl"/>
        </authorList>
    </citation>
    <scope>IDENTIFICATION</scope>
</reference>
<dbReference type="PRINTS" id="PR01217">
    <property type="entry name" value="PRICHEXTENSN"/>
</dbReference>
<feature type="region of interest" description="Disordered" evidence="1">
    <location>
        <begin position="227"/>
        <end position="267"/>
    </location>
</feature>
<dbReference type="PANTHER" id="PTHR13016:SF2">
    <property type="entry name" value="NUCLEAR PROTEIN AMMECR1"/>
    <property type="match status" value="1"/>
</dbReference>
<gene>
    <name evidence="3" type="primary">AMMECR1</name>
</gene>
<dbReference type="GO" id="GO:0005634">
    <property type="term" value="C:nucleus"/>
    <property type="evidence" value="ECO:0007669"/>
    <property type="project" value="TreeGrafter"/>
</dbReference>
<feature type="compositionally biased region" description="Low complexity" evidence="1">
    <location>
        <begin position="254"/>
        <end position="265"/>
    </location>
</feature>
<dbReference type="FunFam" id="3.30.700.20:FF:000001">
    <property type="entry name" value="AMME syndrome candidate gene 1"/>
    <property type="match status" value="1"/>
</dbReference>
<keyword evidence="4" id="KW-1185">Reference proteome</keyword>
<dbReference type="Proteomes" id="UP000472273">
    <property type="component" value="Unplaced"/>
</dbReference>
<reference evidence="3" key="1">
    <citation type="submission" date="2025-08" db="UniProtKB">
        <authorList>
            <consortium name="Ensembl"/>
        </authorList>
    </citation>
    <scope>IDENTIFICATION</scope>
</reference>
<dbReference type="GeneTree" id="ENSGT00390000010397"/>
<sequence length="534" mass="56665">MVKNRGVRGGEGRVFVTCELLTTVFFLHHFLPHPVPLTPHLPAILLLLFPRPSLPPSSLRGSPPSPAPLPQTPRPPFLAPPPFLPVPPAALSSLLPCLPPPLPPPWASSPLRPASPFFLFPRPFPKCPSLLSWLLPSVTASSLAPASAPPAPLLQSPAPLPQTPFPPPPAGLALRSPPPSPQEELSRQEAGPAHAPPPPRPRRPPAMGRKRCVGGDGSKMAAGCCGVKKQKLSSSPPSGSAGPGSGGGGGGSRCGEPGAIPPGAAAAGGGPRLNGLGGLAGGSPGCALSPPPRPPGCGGAPGAGLSGPAALLGSPGAGPGGCRKMVVSAEMCCFCFDVLYCHLYGYQPPRSPRFTNDPYPLFVTWKIGRDKRLRGCIGTFSAMNLHSGLREYTLTSALKDSRFPPMTRDELPRLFCSVSLLTNFEDVCDYLDWEVGVHGIRIEFINEKGSKRTATYLPEVAKEQGWDHIQTIDSLLRKGGYKAPITNDFRKTIKLTRYRSEKMTVSYTEYLAHRQHHHFQNGIGHTLPPYNHYS</sequence>
<dbReference type="InterPro" id="IPR036071">
    <property type="entry name" value="AMMECR1_dom_sf"/>
</dbReference>
<dbReference type="Pfam" id="PF01871">
    <property type="entry name" value="AMMECR1"/>
    <property type="match status" value="1"/>
</dbReference>
<dbReference type="InterPro" id="IPR002733">
    <property type="entry name" value="AMMECR1_domain"/>
</dbReference>
<dbReference type="NCBIfam" id="TIGR00296">
    <property type="entry name" value="TIGR00296 family protein"/>
    <property type="match status" value="1"/>
</dbReference>